<reference evidence="7 8" key="1">
    <citation type="submission" date="2019-11" db="EMBL/GenBank/DDBJ databases">
        <title>Comparative genomics of hydrocarbon-degrading Desulfosarcina strains.</title>
        <authorList>
            <person name="Watanabe M."/>
            <person name="Kojima H."/>
            <person name="Fukui M."/>
        </authorList>
    </citation>
    <scope>NUCLEOTIDE SEQUENCE [LARGE SCALE GENOMIC DNA]</scope>
    <source>
        <strain evidence="8">oXyS1</strain>
    </source>
</reference>
<sequence length="351" mass="39638">MRLKRLWAIFQTRNLEYFRDREAFGWNFLFPFLIIIGFGLIFKGDYRAQFKVGLFPVPTGVSVEQSIDFLPESFATFASLSFVGFESGEIGLQKLKHHKIDLLIQAHTRPVRYWVADSSPSGAIVERLLKEAMVPDQAADPRFEKEDIKGLQIRYVDWLFPGILGMNMMFSALYGVGWVVVRYRKNGVLKRLKATPLTAFEYLAAQLLSRIFLLMVTLTIVWVGCDLILDFRVYGSLLNLFIVFLAGSSCMTALGLVIACRGTSEEFANGILNLISWPMMFLSEVWFSIEGAPDWLRTAAKIFPLTHLLTAARKIMNEGQGLIAVMPEVGILCAMTLAFLLIGAAFFSWNK</sequence>
<evidence type="ECO:0000256" key="2">
    <source>
        <dbReference type="ARBA" id="ARBA00022692"/>
    </source>
</evidence>
<evidence type="ECO:0000259" key="6">
    <source>
        <dbReference type="PROSITE" id="PS51012"/>
    </source>
</evidence>
<comment type="subcellular location">
    <subcellularLocation>
        <location evidence="1">Membrane</location>
        <topology evidence="1">Multi-pass membrane protein</topology>
    </subcellularLocation>
</comment>
<proteinExistence type="predicted"/>
<name>A0A5K8A5E3_9BACT</name>
<evidence type="ECO:0000256" key="3">
    <source>
        <dbReference type="ARBA" id="ARBA00022989"/>
    </source>
</evidence>
<feature type="transmembrane region" description="Helical" evidence="5">
    <location>
        <begin position="202"/>
        <end position="224"/>
    </location>
</feature>
<protein>
    <submittedName>
        <fullName evidence="7">Transport permease protein</fullName>
    </submittedName>
</protein>
<feature type="transmembrane region" description="Helical" evidence="5">
    <location>
        <begin position="158"/>
        <end position="181"/>
    </location>
</feature>
<keyword evidence="3 5" id="KW-1133">Transmembrane helix</keyword>
<evidence type="ECO:0000313" key="7">
    <source>
        <dbReference type="EMBL" id="BBO87725.1"/>
    </source>
</evidence>
<dbReference type="InterPro" id="IPR047817">
    <property type="entry name" value="ABC2_TM_bact-type"/>
</dbReference>
<dbReference type="AlphaFoldDB" id="A0A5K8A5E3"/>
<dbReference type="PROSITE" id="PS51012">
    <property type="entry name" value="ABC_TM2"/>
    <property type="match status" value="1"/>
</dbReference>
<dbReference type="GO" id="GO:0016020">
    <property type="term" value="C:membrane"/>
    <property type="evidence" value="ECO:0007669"/>
    <property type="project" value="UniProtKB-SubCell"/>
</dbReference>
<dbReference type="PANTHER" id="PTHR43027:SF2">
    <property type="entry name" value="TRANSPORT PERMEASE PROTEIN"/>
    <property type="match status" value="1"/>
</dbReference>
<feature type="transmembrane region" description="Helical" evidence="5">
    <location>
        <begin position="236"/>
        <end position="259"/>
    </location>
</feature>
<feature type="transmembrane region" description="Helical" evidence="5">
    <location>
        <begin position="271"/>
        <end position="289"/>
    </location>
</feature>
<dbReference type="PANTHER" id="PTHR43027">
    <property type="entry name" value="DOXORUBICIN RESISTANCE ABC TRANSPORTER PERMEASE PROTEIN DRRC-RELATED"/>
    <property type="match status" value="1"/>
</dbReference>
<dbReference type="InterPro" id="IPR052902">
    <property type="entry name" value="ABC-2_transporter"/>
</dbReference>
<keyword evidence="2 5" id="KW-0812">Transmembrane</keyword>
<keyword evidence="4 5" id="KW-0472">Membrane</keyword>
<dbReference type="Proteomes" id="UP000422108">
    <property type="component" value="Chromosome"/>
</dbReference>
<accession>A0A5K8A5E3</accession>
<evidence type="ECO:0000313" key="8">
    <source>
        <dbReference type="Proteomes" id="UP000422108"/>
    </source>
</evidence>
<gene>
    <name evidence="7" type="ORF">DSCOOX_09050</name>
</gene>
<feature type="transmembrane region" description="Helical" evidence="5">
    <location>
        <begin position="329"/>
        <end position="349"/>
    </location>
</feature>
<dbReference type="InterPro" id="IPR013525">
    <property type="entry name" value="ABC2_TM"/>
</dbReference>
<dbReference type="RefSeq" id="WP_155309143.1">
    <property type="nucleotide sequence ID" value="NZ_AP021879.1"/>
</dbReference>
<feature type="domain" description="ABC transmembrane type-2" evidence="6">
    <location>
        <begin position="118"/>
        <end position="350"/>
    </location>
</feature>
<dbReference type="EMBL" id="AP021879">
    <property type="protein sequence ID" value="BBO87725.1"/>
    <property type="molecule type" value="Genomic_DNA"/>
</dbReference>
<keyword evidence="8" id="KW-1185">Reference proteome</keyword>
<dbReference type="Pfam" id="PF12698">
    <property type="entry name" value="ABC2_membrane_3"/>
    <property type="match status" value="1"/>
</dbReference>
<evidence type="ECO:0000256" key="4">
    <source>
        <dbReference type="ARBA" id="ARBA00023136"/>
    </source>
</evidence>
<evidence type="ECO:0000256" key="5">
    <source>
        <dbReference type="SAM" id="Phobius"/>
    </source>
</evidence>
<evidence type="ECO:0000256" key="1">
    <source>
        <dbReference type="ARBA" id="ARBA00004141"/>
    </source>
</evidence>
<dbReference type="GO" id="GO:0140359">
    <property type="term" value="F:ABC-type transporter activity"/>
    <property type="evidence" value="ECO:0007669"/>
    <property type="project" value="InterPro"/>
</dbReference>
<feature type="transmembrane region" description="Helical" evidence="5">
    <location>
        <begin position="23"/>
        <end position="42"/>
    </location>
</feature>
<organism evidence="7 8">
    <name type="scientific">Desulfosarcina ovata subsp. ovata</name>
    <dbReference type="NCBI Taxonomy" id="2752305"/>
    <lineage>
        <taxon>Bacteria</taxon>
        <taxon>Pseudomonadati</taxon>
        <taxon>Thermodesulfobacteriota</taxon>
        <taxon>Desulfobacteria</taxon>
        <taxon>Desulfobacterales</taxon>
        <taxon>Desulfosarcinaceae</taxon>
        <taxon>Desulfosarcina</taxon>
    </lineage>
</organism>